<dbReference type="EMBL" id="MU003693">
    <property type="protein sequence ID" value="KAF2816142.1"/>
    <property type="molecule type" value="Genomic_DNA"/>
</dbReference>
<reference evidence="2 4" key="1">
    <citation type="journal article" date="2020" name="Stud. Mycol.">
        <title>101 Dothideomycetes genomes: a test case for predicting lifestyles and emergence of pathogens.</title>
        <authorList>
            <person name="Haridas S."/>
            <person name="Albert R."/>
            <person name="Binder M."/>
            <person name="Bloem J."/>
            <person name="Labutti K."/>
            <person name="Salamov A."/>
            <person name="Andreopoulos B."/>
            <person name="Baker S."/>
            <person name="Barry K."/>
            <person name="Bills G."/>
            <person name="Bluhm B."/>
            <person name="Cannon C."/>
            <person name="Castanera R."/>
            <person name="Culley D."/>
            <person name="Daum C."/>
            <person name="Ezra D."/>
            <person name="Gonzalez J."/>
            <person name="Henrissat B."/>
            <person name="Kuo A."/>
            <person name="Liang C."/>
            <person name="Lipzen A."/>
            <person name="Lutzoni F."/>
            <person name="Magnuson J."/>
            <person name="Mondo S."/>
            <person name="Nolan M."/>
            <person name="Ohm R."/>
            <person name="Pangilinan J."/>
            <person name="Park H.-J."/>
            <person name="Ramirez L."/>
            <person name="Alfaro M."/>
            <person name="Sun H."/>
            <person name="Tritt A."/>
            <person name="Yoshinaga Y."/>
            <person name="Zwiers L.-H."/>
            <person name="Turgeon B."/>
            <person name="Goodwin S."/>
            <person name="Spatafora J."/>
            <person name="Crous P."/>
            <person name="Grigoriev I."/>
        </authorList>
    </citation>
    <scope>NUCLEOTIDE SEQUENCE</scope>
    <source>
        <strain evidence="2 4">CBS 304.34</strain>
    </source>
</reference>
<keyword evidence="3" id="KW-1185">Reference proteome</keyword>
<proteinExistence type="predicted"/>
<sequence length="92" mass="9663">MWLPSTFTAQLPPSYSPHPVPALGSIEPDQAPSPSSSLTRLCASSAVPAAILVLARRSCQWDAAPSAISSQHLCRTSVLKVGPPPFTTSLPR</sequence>
<feature type="region of interest" description="Disordered" evidence="1">
    <location>
        <begin position="1"/>
        <end position="38"/>
    </location>
</feature>
<reference evidence="4" key="2">
    <citation type="submission" date="2020-04" db="EMBL/GenBank/DDBJ databases">
        <authorList>
            <consortium name="NCBI Genome Project"/>
        </authorList>
    </citation>
    <scope>NUCLEOTIDE SEQUENCE</scope>
    <source>
        <strain evidence="4">CBS 304.34</strain>
    </source>
</reference>
<organism evidence="2">
    <name type="scientific">Mytilinidion resinicola</name>
    <dbReference type="NCBI Taxonomy" id="574789"/>
    <lineage>
        <taxon>Eukaryota</taxon>
        <taxon>Fungi</taxon>
        <taxon>Dikarya</taxon>
        <taxon>Ascomycota</taxon>
        <taxon>Pezizomycotina</taxon>
        <taxon>Dothideomycetes</taxon>
        <taxon>Pleosporomycetidae</taxon>
        <taxon>Mytilinidiales</taxon>
        <taxon>Mytilinidiaceae</taxon>
        <taxon>Mytilinidion</taxon>
    </lineage>
</organism>
<dbReference type="AlphaFoldDB" id="A0A6A6Z4T1"/>
<evidence type="ECO:0000313" key="4">
    <source>
        <dbReference type="RefSeq" id="XP_033583106.1"/>
    </source>
</evidence>
<dbReference type="Proteomes" id="UP000504636">
    <property type="component" value="Unplaced"/>
</dbReference>
<evidence type="ECO:0000313" key="3">
    <source>
        <dbReference type="Proteomes" id="UP000504636"/>
    </source>
</evidence>
<dbReference type="RefSeq" id="XP_033583106.1">
    <property type="nucleotide sequence ID" value="XM_033712606.1"/>
</dbReference>
<dbReference type="GeneID" id="54453499"/>
<evidence type="ECO:0000313" key="2">
    <source>
        <dbReference type="EMBL" id="KAF2816142.1"/>
    </source>
</evidence>
<evidence type="ECO:0000256" key="1">
    <source>
        <dbReference type="SAM" id="MobiDB-lite"/>
    </source>
</evidence>
<protein>
    <submittedName>
        <fullName evidence="2 4">Uncharacterized protein</fullName>
    </submittedName>
</protein>
<name>A0A6A6Z4T1_9PEZI</name>
<dbReference type="OrthoDB" id="10507728at2759"/>
<reference evidence="4" key="3">
    <citation type="submission" date="2025-04" db="UniProtKB">
        <authorList>
            <consortium name="RefSeq"/>
        </authorList>
    </citation>
    <scope>IDENTIFICATION</scope>
    <source>
        <strain evidence="4">CBS 304.34</strain>
    </source>
</reference>
<gene>
    <name evidence="2 4" type="ORF">BDZ99DRAFT_129600</name>
</gene>
<feature type="compositionally biased region" description="Polar residues" evidence="1">
    <location>
        <begin position="1"/>
        <end position="13"/>
    </location>
</feature>
<accession>A0A6A6Z4T1</accession>